<dbReference type="AlphaFoldDB" id="A0A3L6T2Z5"/>
<dbReference type="CDD" id="cd06222">
    <property type="entry name" value="RNase_H_like"/>
    <property type="match status" value="1"/>
</dbReference>
<dbReference type="GO" id="GO:0004523">
    <property type="term" value="F:RNA-DNA hybrid ribonuclease activity"/>
    <property type="evidence" value="ECO:0007669"/>
    <property type="project" value="InterPro"/>
</dbReference>
<dbReference type="PANTHER" id="PTHR47074">
    <property type="entry name" value="BNAC02G40300D PROTEIN"/>
    <property type="match status" value="1"/>
</dbReference>
<dbReference type="GO" id="GO:0003676">
    <property type="term" value="F:nucleic acid binding"/>
    <property type="evidence" value="ECO:0007669"/>
    <property type="project" value="InterPro"/>
</dbReference>
<dbReference type="InterPro" id="IPR052929">
    <property type="entry name" value="RNase_H-like_EbsB-rel"/>
</dbReference>
<feature type="domain" description="RNase H type-1" evidence="2">
    <location>
        <begin position="105"/>
        <end position="163"/>
    </location>
</feature>
<dbReference type="Pfam" id="PF13456">
    <property type="entry name" value="RVT_3"/>
    <property type="match status" value="1"/>
</dbReference>
<accession>A0A3L6T2Z5</accession>
<name>A0A3L6T2Z5_PANMI</name>
<dbReference type="InterPro" id="IPR036397">
    <property type="entry name" value="RNaseH_sf"/>
</dbReference>
<sequence length="188" mass="19768">MQVRKAAVAGTELGTSENKIGDVNLCLGVAAGDLGDGGKRTDSGTGGWKETGSERGEKKREVAGLAFFIRYQAEEFLKVSHREGSRPPRTLRTWSKPTGETLKINSDGAFDPVTKKGGWGFIIRDAAGDVVHAGAGAVQYAMDALHVEVLACLAAVRAAGDRGSGFHASEAGGRGKRLLLGANWWSCP</sequence>
<dbReference type="PANTHER" id="PTHR47074:SF70">
    <property type="entry name" value="OS07G0513450 PROTEIN"/>
    <property type="match status" value="1"/>
</dbReference>
<gene>
    <name evidence="3" type="ORF">C2845_PM05G15540</name>
</gene>
<evidence type="ECO:0000256" key="1">
    <source>
        <dbReference type="SAM" id="MobiDB-lite"/>
    </source>
</evidence>
<reference evidence="4" key="1">
    <citation type="journal article" date="2019" name="Nat. Commun.">
        <title>The genome of broomcorn millet.</title>
        <authorList>
            <person name="Zou C."/>
            <person name="Miki D."/>
            <person name="Li D."/>
            <person name="Tang Q."/>
            <person name="Xiao L."/>
            <person name="Rajput S."/>
            <person name="Deng P."/>
            <person name="Jia W."/>
            <person name="Huang R."/>
            <person name="Zhang M."/>
            <person name="Sun Y."/>
            <person name="Hu J."/>
            <person name="Fu X."/>
            <person name="Schnable P.S."/>
            <person name="Li F."/>
            <person name="Zhang H."/>
            <person name="Feng B."/>
            <person name="Zhu X."/>
            <person name="Liu R."/>
            <person name="Schnable J.C."/>
            <person name="Zhu J.-K."/>
            <person name="Zhang H."/>
        </authorList>
    </citation>
    <scope>NUCLEOTIDE SEQUENCE [LARGE SCALE GENOMIC DNA]</scope>
</reference>
<proteinExistence type="predicted"/>
<evidence type="ECO:0000259" key="2">
    <source>
        <dbReference type="Pfam" id="PF13456"/>
    </source>
</evidence>
<dbReference type="InterPro" id="IPR012337">
    <property type="entry name" value="RNaseH-like_sf"/>
</dbReference>
<feature type="region of interest" description="Disordered" evidence="1">
    <location>
        <begin position="36"/>
        <end position="57"/>
    </location>
</feature>
<dbReference type="EMBL" id="PQIB02000003">
    <property type="protein sequence ID" value="RLN31080.1"/>
    <property type="molecule type" value="Genomic_DNA"/>
</dbReference>
<keyword evidence="4" id="KW-1185">Reference proteome</keyword>
<dbReference type="SUPFAM" id="SSF53098">
    <property type="entry name" value="Ribonuclease H-like"/>
    <property type="match status" value="1"/>
</dbReference>
<evidence type="ECO:0000313" key="4">
    <source>
        <dbReference type="Proteomes" id="UP000275267"/>
    </source>
</evidence>
<dbReference type="Gene3D" id="3.30.420.10">
    <property type="entry name" value="Ribonuclease H-like superfamily/Ribonuclease H"/>
    <property type="match status" value="1"/>
</dbReference>
<evidence type="ECO:0000313" key="3">
    <source>
        <dbReference type="EMBL" id="RLN31080.1"/>
    </source>
</evidence>
<protein>
    <recommendedName>
        <fullName evidence="2">RNase H type-1 domain-containing protein</fullName>
    </recommendedName>
</protein>
<dbReference type="InterPro" id="IPR044730">
    <property type="entry name" value="RNase_H-like_dom_plant"/>
</dbReference>
<dbReference type="OrthoDB" id="1166575at2759"/>
<dbReference type="InterPro" id="IPR002156">
    <property type="entry name" value="RNaseH_domain"/>
</dbReference>
<organism evidence="3 4">
    <name type="scientific">Panicum miliaceum</name>
    <name type="common">Proso millet</name>
    <name type="synonym">Broomcorn millet</name>
    <dbReference type="NCBI Taxonomy" id="4540"/>
    <lineage>
        <taxon>Eukaryota</taxon>
        <taxon>Viridiplantae</taxon>
        <taxon>Streptophyta</taxon>
        <taxon>Embryophyta</taxon>
        <taxon>Tracheophyta</taxon>
        <taxon>Spermatophyta</taxon>
        <taxon>Magnoliopsida</taxon>
        <taxon>Liliopsida</taxon>
        <taxon>Poales</taxon>
        <taxon>Poaceae</taxon>
        <taxon>PACMAD clade</taxon>
        <taxon>Panicoideae</taxon>
        <taxon>Panicodae</taxon>
        <taxon>Paniceae</taxon>
        <taxon>Panicinae</taxon>
        <taxon>Panicum</taxon>
        <taxon>Panicum sect. Panicum</taxon>
    </lineage>
</organism>
<dbReference type="Proteomes" id="UP000275267">
    <property type="component" value="Unassembled WGS sequence"/>
</dbReference>
<comment type="caution">
    <text evidence="3">The sequence shown here is derived from an EMBL/GenBank/DDBJ whole genome shotgun (WGS) entry which is preliminary data.</text>
</comment>